<keyword evidence="2" id="KW-1185">Reference proteome</keyword>
<dbReference type="PANTHER" id="PTHR16234">
    <property type="entry name" value="SIMILAR TO HYPOTHETICAL PROTEIN FLJ20508"/>
    <property type="match status" value="1"/>
</dbReference>
<proteinExistence type="predicted"/>
<dbReference type="InterPro" id="IPR029159">
    <property type="entry name" value="CA109-like"/>
</dbReference>
<dbReference type="Proteomes" id="UP000812440">
    <property type="component" value="Chromosome 2"/>
</dbReference>
<sequence length="206" mass="23672">MTEEAALLSVQNSMRKCFDALEPLQAEWSTTLLECEPHLASLSNLAVQLQACHRVTLKKTPLTNFISLKEKLCFKLQSAMEFTLEILNQKLSTLQKVRDSVSQQVGSVLYVYEMNAEHVAVDVFLERSSICPSVADMLEWLQYIEKHYRNQYLQRKLLLQVHYDHLSGIQALPQSWAKLGDESSFGKRLVEDYLLSVSFFRISKVL</sequence>
<dbReference type="GO" id="GO:0005737">
    <property type="term" value="C:cytoplasm"/>
    <property type="evidence" value="ECO:0007669"/>
    <property type="project" value="TreeGrafter"/>
</dbReference>
<comment type="caution">
    <text evidence="1">The sequence shown here is derived from an EMBL/GenBank/DDBJ whole genome shotgun (WGS) entry which is preliminary data.</text>
</comment>
<dbReference type="PANTHER" id="PTHR16234:SF5">
    <property type="entry name" value="AFG2-INTERACTING RIBOSOME MATURATION FACTOR"/>
    <property type="match status" value="1"/>
</dbReference>
<name>A0A8T2K1V4_9PIPI</name>
<dbReference type="GO" id="GO:0005634">
    <property type="term" value="C:nucleus"/>
    <property type="evidence" value="ECO:0007669"/>
    <property type="project" value="TreeGrafter"/>
</dbReference>
<dbReference type="OrthoDB" id="6605214at2759"/>
<reference evidence="1" key="1">
    <citation type="thesis" date="2020" institute="ProQuest LLC" country="789 East Eisenhower Parkway, Ann Arbor, MI, USA">
        <title>Comparative Genomics and Chromosome Evolution.</title>
        <authorList>
            <person name="Mudd A.B."/>
        </authorList>
    </citation>
    <scope>NUCLEOTIDE SEQUENCE</scope>
    <source>
        <strain evidence="1">Female2</strain>
        <tissue evidence="1">Blood</tissue>
    </source>
</reference>
<evidence type="ECO:0000313" key="1">
    <source>
        <dbReference type="EMBL" id="KAG8451505.1"/>
    </source>
</evidence>
<organism evidence="1 2">
    <name type="scientific">Hymenochirus boettgeri</name>
    <name type="common">Congo dwarf clawed frog</name>
    <dbReference type="NCBI Taxonomy" id="247094"/>
    <lineage>
        <taxon>Eukaryota</taxon>
        <taxon>Metazoa</taxon>
        <taxon>Chordata</taxon>
        <taxon>Craniata</taxon>
        <taxon>Vertebrata</taxon>
        <taxon>Euteleostomi</taxon>
        <taxon>Amphibia</taxon>
        <taxon>Batrachia</taxon>
        <taxon>Anura</taxon>
        <taxon>Pipoidea</taxon>
        <taxon>Pipidae</taxon>
        <taxon>Pipinae</taxon>
        <taxon>Hymenochirus</taxon>
    </lineage>
</organism>
<gene>
    <name evidence="1" type="ORF">GDO86_003640</name>
</gene>
<protein>
    <submittedName>
        <fullName evidence="1">Uncharacterized protein</fullName>
    </submittedName>
</protein>
<evidence type="ECO:0000313" key="2">
    <source>
        <dbReference type="Proteomes" id="UP000812440"/>
    </source>
</evidence>
<accession>A0A8T2K1V4</accession>
<dbReference type="Pfam" id="PF15011">
    <property type="entry name" value="CA109-like"/>
    <property type="match status" value="1"/>
</dbReference>
<dbReference type="EMBL" id="JAACNH010000002">
    <property type="protein sequence ID" value="KAG8451505.1"/>
    <property type="molecule type" value="Genomic_DNA"/>
</dbReference>
<dbReference type="AlphaFoldDB" id="A0A8T2K1V4"/>